<feature type="domain" description="C5a peptidase/Subtilisin-like protease SBT2-like Fn3-like" evidence="15">
    <location>
        <begin position="668"/>
        <end position="783"/>
    </location>
</feature>
<feature type="active site" description="Charge relay system" evidence="9 10">
    <location>
        <position position="582"/>
    </location>
</feature>
<evidence type="ECO:0000256" key="3">
    <source>
        <dbReference type="ARBA" id="ARBA00022525"/>
    </source>
</evidence>
<dbReference type="Pfam" id="PF06280">
    <property type="entry name" value="fn3_5"/>
    <property type="match status" value="1"/>
</dbReference>
<proteinExistence type="inferred from homology"/>
<dbReference type="InterPro" id="IPR003137">
    <property type="entry name" value="PA_domain"/>
</dbReference>
<dbReference type="GO" id="GO:0016020">
    <property type="term" value="C:membrane"/>
    <property type="evidence" value="ECO:0007669"/>
    <property type="project" value="InterPro"/>
</dbReference>
<dbReference type="Gene3D" id="2.60.40.4070">
    <property type="match status" value="1"/>
</dbReference>
<dbReference type="InterPro" id="IPR006637">
    <property type="entry name" value="ChW"/>
</dbReference>
<dbReference type="SUPFAM" id="SSF52743">
    <property type="entry name" value="Subtilisin-like"/>
    <property type="match status" value="1"/>
</dbReference>
<dbReference type="InterPro" id="IPR036852">
    <property type="entry name" value="Peptidase_S8/S53_dom_sf"/>
</dbReference>
<dbReference type="InterPro" id="IPR010435">
    <property type="entry name" value="C5a/SBT2-like_Fn3"/>
</dbReference>
<dbReference type="Pfam" id="PF00082">
    <property type="entry name" value="Peptidase_S8"/>
    <property type="match status" value="1"/>
</dbReference>
<dbReference type="InterPro" id="IPR050131">
    <property type="entry name" value="Peptidase_S8_subtilisin-like"/>
</dbReference>
<accession>A0A1I5A4T5</accession>
<evidence type="ECO:0000259" key="14">
    <source>
        <dbReference type="Pfam" id="PF05922"/>
    </source>
</evidence>
<feature type="active site" description="Charge relay system" evidence="9 10">
    <location>
        <position position="258"/>
    </location>
</feature>
<dbReference type="PANTHER" id="PTHR43806:SF11">
    <property type="entry name" value="CEREVISIN-RELATED"/>
    <property type="match status" value="1"/>
</dbReference>
<dbReference type="InterPro" id="IPR046450">
    <property type="entry name" value="PA_dom_sf"/>
</dbReference>
<keyword evidence="2" id="KW-0134">Cell wall</keyword>
<dbReference type="GO" id="GO:0004252">
    <property type="term" value="F:serine-type endopeptidase activity"/>
    <property type="evidence" value="ECO:0007669"/>
    <property type="project" value="UniProtKB-UniRule"/>
</dbReference>
<keyword evidence="6" id="KW-0677">Repeat</keyword>
<keyword evidence="3" id="KW-0964">Secreted</keyword>
<sequence length="1381" mass="149838">MSMKKFTVAILTLLLAFSGAFVPKRVSADANLFLEAANAKREEEIKSSKLSEKLDGFFNPEDEVRIIVELSSKAGIEIATGKNVSYDRLSVSEQKSIQNKLTSEQSTIKNAISAKAVKMEYLKSFTVAMNGFSGKVKFKDIATIEKIAGVKKVYLSNEYEKPEVKVEMVTSGDMVNASRTWELDFAGEEQVVAVIDSGLDYTHKDMVLAPGTEVALTESEVNELGLLGRYFTKKVPYGYNYYDLSNEVIDKGPDASMHGQHVAGTVGANGDTENGGIKGVAPKAQLLAMKVFSNDPIYATTFSDIYLVAIDEAIKLGADVINMSLGSTASFYVEDSAENVALQNAVDNGIVAAVSAGNSGNITYGWSDTTYLGYPWAQNPDLGVVGAPGLNAPTLQVASVENVSQQVRYLTYSIGELEKKAPMALAGPTDPATLPADTEYAFGGFGYPEELGDVDGKVALISRGGFAFTDKILNAKNAGAIGVIIFNNAGEELINMAYPAGETIPAVFIGNAAGVELRDNLVTITFSEGTIQVPNPAGGEISDFSSWGTTPTLELKPEITAPGGQIYSTLNNNKYGIMSGTSMASPHVAGGSAVVMEYVESNPKFAHLSSKEKSELVKVLLMNTTSLILDGDGYPVSPRVQGSGLMNLYTAVTTPVTMVDSVTGKAKVELKDFSAKNFTLRLTAKNHSDAAVTYAVDTTALRDYVASYNGKLLTGLGSDLLNATIDAPETIEVPANGEKSFTVSVDFSADTTLINTMKYGFVEGFVKLVDTMDEYPEVTVPFVGFYGDWNAPKIIDGLSTIDAFGESYFDFSGFGLIYEDGIYFNTSSDLFINPGTEEGAMNATDHTFPILSFLRNAEEVQYRITDAEGNVLRNIYTSQYERKDFINGGRANPYSVVDRALWDGTVNGSVVSDGNYFYEIRAKLQGDREYQVYKMPVGVDTVAPEVTDVAFDTETRTLTFKASDAGSGLDTFRFIVDGTILDLIFAAEEEQSEFSVVLPEGTENAVKIEIGAFDVIGNLSVTEFQAVPDVDAFIYILEPMILAYYDENPVPVEGYVTNVNFLDKVLINGTVEADFVMENDVVINHPDDGSVIYQGPAYHFTAEVELEDGYQEMSVEAISKNDAQAKLVRRFYVDTTAPEMTAEVLERRADSETATIRFTLMDNLGSLVLYHGDSEIYKYEHDLVVQGPTEKTFEYNVNLALGENTFTFTLKDAVNHETTETVTIVREEAIEQPSVTYRPHVQNYGWMDYVSDGELAGTTGKSLRMEGLNVMLTGNANVGIKYSSHIQNLGWTDYVANGQMTGTTGQALRMEAIKIELTGRDAGLYDVYYTTHIQNHGWLGWAKNGNASGSEGLSLRMEAIKIVIVPKGAAAPGETSHVFVK</sequence>
<keyword evidence="4 10" id="KW-0645">Protease</keyword>
<dbReference type="CDD" id="cd07475">
    <property type="entry name" value="Peptidases_S8_C5a_Peptidase"/>
    <property type="match status" value="1"/>
</dbReference>
<evidence type="ECO:0000256" key="8">
    <source>
        <dbReference type="ARBA" id="ARBA00022825"/>
    </source>
</evidence>
<evidence type="ECO:0000256" key="4">
    <source>
        <dbReference type="ARBA" id="ARBA00022670"/>
    </source>
</evidence>
<name>A0A1I5A4T5_9CLOT</name>
<organism evidence="16 17">
    <name type="scientific">Proteiniclasticum ruminis</name>
    <dbReference type="NCBI Taxonomy" id="398199"/>
    <lineage>
        <taxon>Bacteria</taxon>
        <taxon>Bacillati</taxon>
        <taxon>Bacillota</taxon>
        <taxon>Clostridia</taxon>
        <taxon>Eubacteriales</taxon>
        <taxon>Clostridiaceae</taxon>
        <taxon>Proteiniclasticum</taxon>
    </lineage>
</organism>
<evidence type="ECO:0000256" key="9">
    <source>
        <dbReference type="PIRSR" id="PIRSR615500-1"/>
    </source>
</evidence>
<evidence type="ECO:0000256" key="6">
    <source>
        <dbReference type="ARBA" id="ARBA00022737"/>
    </source>
</evidence>
<feature type="domain" description="Peptidase S8/S53" evidence="12">
    <location>
        <begin position="187"/>
        <end position="644"/>
    </location>
</feature>
<evidence type="ECO:0000259" key="15">
    <source>
        <dbReference type="Pfam" id="PF06280"/>
    </source>
</evidence>
<keyword evidence="7 10" id="KW-0378">Hydrolase</keyword>
<evidence type="ECO:0000313" key="16">
    <source>
        <dbReference type="EMBL" id="SFN57432.1"/>
    </source>
</evidence>
<keyword evidence="8 10" id="KW-0720">Serine protease</keyword>
<protein>
    <submittedName>
        <fullName evidence="16">Lactocepin</fullName>
    </submittedName>
</protein>
<dbReference type="InterPro" id="IPR010259">
    <property type="entry name" value="S8pro/Inhibitor_I9"/>
</dbReference>
<dbReference type="InterPro" id="IPR034216">
    <property type="entry name" value="C5a_Peptidase"/>
</dbReference>
<evidence type="ECO:0000313" key="17">
    <source>
        <dbReference type="Proteomes" id="UP000181899"/>
    </source>
</evidence>
<evidence type="ECO:0000256" key="7">
    <source>
        <dbReference type="ARBA" id="ARBA00022801"/>
    </source>
</evidence>
<evidence type="ECO:0000256" key="2">
    <source>
        <dbReference type="ARBA" id="ARBA00022512"/>
    </source>
</evidence>
<comment type="similarity">
    <text evidence="1 10 11">Belongs to the peptidase S8 family.</text>
</comment>
<dbReference type="Pfam" id="PF07538">
    <property type="entry name" value="ChW"/>
    <property type="match status" value="3"/>
</dbReference>
<dbReference type="PROSITE" id="PS51892">
    <property type="entry name" value="SUBTILASE"/>
    <property type="match status" value="1"/>
</dbReference>
<evidence type="ECO:0000256" key="1">
    <source>
        <dbReference type="ARBA" id="ARBA00011073"/>
    </source>
</evidence>
<dbReference type="SUPFAM" id="SSF52025">
    <property type="entry name" value="PA domain"/>
    <property type="match status" value="1"/>
</dbReference>
<dbReference type="Gene3D" id="3.50.30.30">
    <property type="match status" value="1"/>
</dbReference>
<evidence type="ECO:0000259" key="13">
    <source>
        <dbReference type="Pfam" id="PF02225"/>
    </source>
</evidence>
<evidence type="ECO:0000256" key="5">
    <source>
        <dbReference type="ARBA" id="ARBA00022729"/>
    </source>
</evidence>
<dbReference type="GO" id="GO:0006508">
    <property type="term" value="P:proteolysis"/>
    <property type="evidence" value="ECO:0007669"/>
    <property type="project" value="UniProtKB-KW"/>
</dbReference>
<reference evidence="16 17" key="1">
    <citation type="submission" date="2016-10" db="EMBL/GenBank/DDBJ databases">
        <authorList>
            <person name="de Groot N.N."/>
        </authorList>
    </citation>
    <scope>NUCLEOTIDE SEQUENCE [LARGE SCALE GENOMIC DNA]</scope>
    <source>
        <strain evidence="16 17">ML2</strain>
    </source>
</reference>
<feature type="domain" description="Inhibitor I9" evidence="14">
    <location>
        <begin position="92"/>
        <end position="160"/>
    </location>
</feature>
<evidence type="ECO:0000256" key="11">
    <source>
        <dbReference type="RuleBase" id="RU003355"/>
    </source>
</evidence>
<feature type="domain" description="PA" evidence="13">
    <location>
        <begin position="445"/>
        <end position="517"/>
    </location>
</feature>
<keyword evidence="5" id="KW-0732">Signal</keyword>
<dbReference type="InterPro" id="IPR015500">
    <property type="entry name" value="Peptidase_S8_subtilisin-rel"/>
</dbReference>
<evidence type="ECO:0000256" key="10">
    <source>
        <dbReference type="PROSITE-ProRule" id="PRU01240"/>
    </source>
</evidence>
<dbReference type="PANTHER" id="PTHR43806">
    <property type="entry name" value="PEPTIDASE S8"/>
    <property type="match status" value="1"/>
</dbReference>
<evidence type="ECO:0000259" key="12">
    <source>
        <dbReference type="Pfam" id="PF00082"/>
    </source>
</evidence>
<dbReference type="CDD" id="cd02133">
    <property type="entry name" value="PA_C5a_like"/>
    <property type="match status" value="1"/>
</dbReference>
<dbReference type="InterPro" id="IPR023827">
    <property type="entry name" value="Peptidase_S8_Asp-AS"/>
</dbReference>
<dbReference type="Proteomes" id="UP000181899">
    <property type="component" value="Unassembled WGS sequence"/>
</dbReference>
<dbReference type="InterPro" id="IPR023828">
    <property type="entry name" value="Peptidase_S8_Ser-AS"/>
</dbReference>
<dbReference type="Pfam" id="PF05922">
    <property type="entry name" value="Inhibitor_I9"/>
    <property type="match status" value="1"/>
</dbReference>
<dbReference type="SMART" id="SM00728">
    <property type="entry name" value="ChW"/>
    <property type="match status" value="3"/>
</dbReference>
<gene>
    <name evidence="16" type="ORF">SAMN04488695_102320</name>
</gene>
<feature type="active site" description="Charge relay system" evidence="9 10">
    <location>
        <position position="196"/>
    </location>
</feature>
<dbReference type="EMBL" id="FOVK01000002">
    <property type="protein sequence ID" value="SFN57432.1"/>
    <property type="molecule type" value="Genomic_DNA"/>
</dbReference>
<keyword evidence="17" id="KW-1185">Reference proteome</keyword>
<dbReference type="Gene3D" id="2.60.40.1710">
    <property type="entry name" value="Subtilisin-like superfamily"/>
    <property type="match status" value="1"/>
</dbReference>
<dbReference type="PROSITE" id="PS00136">
    <property type="entry name" value="SUBTILASE_ASP"/>
    <property type="match status" value="1"/>
</dbReference>
<dbReference type="InterPro" id="IPR000209">
    <property type="entry name" value="Peptidase_S8/S53_dom"/>
</dbReference>
<dbReference type="Gene3D" id="3.40.50.200">
    <property type="entry name" value="Peptidase S8/S53 domain"/>
    <property type="match status" value="1"/>
</dbReference>
<dbReference type="PRINTS" id="PR00723">
    <property type="entry name" value="SUBTILISIN"/>
</dbReference>
<dbReference type="PROSITE" id="PS00138">
    <property type="entry name" value="SUBTILASE_SER"/>
    <property type="match status" value="1"/>
</dbReference>
<dbReference type="Pfam" id="PF02225">
    <property type="entry name" value="PA"/>
    <property type="match status" value="1"/>
</dbReference>